<evidence type="ECO:0000313" key="1">
    <source>
        <dbReference type="EMBL" id="GGB24796.1"/>
    </source>
</evidence>
<accession>A0A8J2XUC7</accession>
<organism evidence="1 2">
    <name type="scientific">Puia dinghuensis</name>
    <dbReference type="NCBI Taxonomy" id="1792502"/>
    <lineage>
        <taxon>Bacteria</taxon>
        <taxon>Pseudomonadati</taxon>
        <taxon>Bacteroidota</taxon>
        <taxon>Chitinophagia</taxon>
        <taxon>Chitinophagales</taxon>
        <taxon>Chitinophagaceae</taxon>
        <taxon>Puia</taxon>
    </lineage>
</organism>
<keyword evidence="2" id="KW-1185">Reference proteome</keyword>
<dbReference type="Proteomes" id="UP000607559">
    <property type="component" value="Unassembled WGS sequence"/>
</dbReference>
<dbReference type="PANTHER" id="PTHR35810:SF1">
    <property type="entry name" value="CYTOPLASMIC PROTEIN"/>
    <property type="match status" value="1"/>
</dbReference>
<proteinExistence type="predicted"/>
<dbReference type="Pfam" id="PF13310">
    <property type="entry name" value="Virulence_RhuM"/>
    <property type="match status" value="1"/>
</dbReference>
<dbReference type="InterPro" id="IPR011204">
    <property type="entry name" value="Virulence_RhuM-like"/>
</dbReference>
<dbReference type="PANTHER" id="PTHR35810">
    <property type="entry name" value="CYTOPLASMIC PROTEIN-RELATED"/>
    <property type="match status" value="1"/>
</dbReference>
<name>A0A8J2XUC7_9BACT</name>
<dbReference type="EMBL" id="BMJC01000008">
    <property type="protein sequence ID" value="GGB24796.1"/>
    <property type="molecule type" value="Genomic_DNA"/>
</dbReference>
<reference evidence="1" key="2">
    <citation type="submission" date="2020-09" db="EMBL/GenBank/DDBJ databases">
        <authorList>
            <person name="Sun Q."/>
            <person name="Zhou Y."/>
        </authorList>
    </citation>
    <scope>NUCLEOTIDE SEQUENCE</scope>
    <source>
        <strain evidence="1">CGMCC 1.15448</strain>
    </source>
</reference>
<comment type="caution">
    <text evidence="1">The sequence shown here is derived from an EMBL/GenBank/DDBJ whole genome shotgun (WGS) entry which is preliminary data.</text>
</comment>
<gene>
    <name evidence="1" type="ORF">GCM10011511_55910</name>
</gene>
<dbReference type="AlphaFoldDB" id="A0A8J2XUC7"/>
<protein>
    <submittedName>
        <fullName evidence="1">Toxin Fic</fullName>
    </submittedName>
</protein>
<evidence type="ECO:0000313" key="2">
    <source>
        <dbReference type="Proteomes" id="UP000607559"/>
    </source>
</evidence>
<reference evidence="1" key="1">
    <citation type="journal article" date="2014" name="Int. J. Syst. Evol. Microbiol.">
        <title>Complete genome sequence of Corynebacterium casei LMG S-19264T (=DSM 44701T), isolated from a smear-ripened cheese.</title>
        <authorList>
            <consortium name="US DOE Joint Genome Institute (JGI-PGF)"/>
            <person name="Walter F."/>
            <person name="Albersmeier A."/>
            <person name="Kalinowski J."/>
            <person name="Ruckert C."/>
        </authorList>
    </citation>
    <scope>NUCLEOTIDE SEQUENCE</scope>
    <source>
        <strain evidence="1">CGMCC 1.15448</strain>
    </source>
</reference>
<sequence length="332" mass="39019">MDSEILIYQTPDGHTKVDVHMADETVWLSQNQMADLFQTTKQNISLHIRNIFEENELDDNSTVKEYLTVQNEGNRQVKRKLTHYSLDVIISVGYRVKSHVGTHFRIWATQRIKEYIIKGFVLDDERLKQARNNYFDELLVRIRDIRSSERVFYRKVCDIFATSIDYDASTPMARDFFATVQNKFHWAIHAHTAAELVKLRADCTKPNMGLTNWPGERIKKEDVIVAKNYLDPAELDQLNRIINQYLEFAELQAMNRKPMHMTEWQTKLNGFLTLNDREILMHKGTVSQDMAAQYALKQFDLYQRQLEKIRVDELDKAIKKLPTSKDKNTTNE</sequence>
<dbReference type="RefSeq" id="WP_188938007.1">
    <property type="nucleotide sequence ID" value="NZ_BMJC01000008.1"/>
</dbReference>
<dbReference type="PIRSF" id="PIRSF015268">
    <property type="entry name" value="Virulence_RhuM"/>
    <property type="match status" value="1"/>
</dbReference>